<gene>
    <name evidence="2" type="ORF">KYY02_19400</name>
</gene>
<protein>
    <recommendedName>
        <fullName evidence="4">Secreted protein</fullName>
    </recommendedName>
</protein>
<reference evidence="2 3" key="1">
    <citation type="journal article" date="2021" name="Res Sq">
        <title>Streptomyces Pimoensis sp. nov., Isolated From the Taklimakan Desert in Xinjiang, China.</title>
        <authorList>
            <person name="Zhang P."/>
            <person name="Luo X."/>
            <person name="Luo X."/>
            <person name="Liu Z."/>
            <person name="Xia Z."/>
            <person name="Wan C."/>
            <person name="zhang L."/>
        </authorList>
    </citation>
    <scope>NUCLEOTIDE SEQUENCE [LARGE SCALE GENOMIC DNA]</scope>
    <source>
        <strain evidence="2 3">TRM75549</strain>
    </source>
</reference>
<feature type="transmembrane region" description="Helical" evidence="1">
    <location>
        <begin position="31"/>
        <end position="55"/>
    </location>
</feature>
<dbReference type="EMBL" id="JAHWZY010000019">
    <property type="protein sequence ID" value="MEZ3180774.1"/>
    <property type="molecule type" value="Genomic_DNA"/>
</dbReference>
<sequence length="67" mass="6990">MLRYIAWALAALYLLTVGLWPAAITPVTLTLAGLAAVIATIPPSVLLLAAAVVWLKRKPALAKPVTA</sequence>
<dbReference type="RefSeq" id="WP_371239656.1">
    <property type="nucleotide sequence ID" value="NZ_JAHWZY010000019.1"/>
</dbReference>
<keyword evidence="1" id="KW-1133">Transmembrane helix</keyword>
<keyword evidence="3" id="KW-1185">Reference proteome</keyword>
<name>A0ABV4J3I4_9ACTN</name>
<proteinExistence type="predicted"/>
<dbReference type="Proteomes" id="UP001567537">
    <property type="component" value="Unassembled WGS sequence"/>
</dbReference>
<keyword evidence="1" id="KW-0812">Transmembrane</keyword>
<evidence type="ECO:0000313" key="2">
    <source>
        <dbReference type="EMBL" id="MEZ3180774.1"/>
    </source>
</evidence>
<evidence type="ECO:0008006" key="4">
    <source>
        <dbReference type="Google" id="ProtNLM"/>
    </source>
</evidence>
<accession>A0ABV4J3I4</accession>
<evidence type="ECO:0000256" key="1">
    <source>
        <dbReference type="SAM" id="Phobius"/>
    </source>
</evidence>
<comment type="caution">
    <text evidence="2">The sequence shown here is derived from an EMBL/GenBank/DDBJ whole genome shotgun (WGS) entry which is preliminary data.</text>
</comment>
<evidence type="ECO:0000313" key="3">
    <source>
        <dbReference type="Proteomes" id="UP001567537"/>
    </source>
</evidence>
<organism evidence="2 3">
    <name type="scientific">Streptomyces pimonensis</name>
    <dbReference type="NCBI Taxonomy" id="2860288"/>
    <lineage>
        <taxon>Bacteria</taxon>
        <taxon>Bacillati</taxon>
        <taxon>Actinomycetota</taxon>
        <taxon>Actinomycetes</taxon>
        <taxon>Kitasatosporales</taxon>
        <taxon>Streptomycetaceae</taxon>
        <taxon>Streptomyces</taxon>
    </lineage>
</organism>
<keyword evidence="1" id="KW-0472">Membrane</keyword>